<dbReference type="GO" id="GO:0004222">
    <property type="term" value="F:metalloendopeptidase activity"/>
    <property type="evidence" value="ECO:0007669"/>
    <property type="project" value="InterPro"/>
</dbReference>
<dbReference type="PANTHER" id="PTHR11905">
    <property type="entry name" value="ADAM A DISINTEGRIN AND METALLOPROTEASE DOMAIN"/>
    <property type="match status" value="1"/>
</dbReference>
<dbReference type="GO" id="GO:0046872">
    <property type="term" value="F:metal ion binding"/>
    <property type="evidence" value="ECO:0007669"/>
    <property type="project" value="UniProtKB-KW"/>
</dbReference>
<feature type="active site" evidence="1">
    <location>
        <position position="375"/>
    </location>
</feature>
<proteinExistence type="predicted"/>
<keyword evidence="2" id="KW-0732">Signal</keyword>
<dbReference type="GO" id="GO:0006509">
    <property type="term" value="P:membrane protein ectodomain proteolysis"/>
    <property type="evidence" value="ECO:0007669"/>
    <property type="project" value="TreeGrafter"/>
</dbReference>
<evidence type="ECO:0000256" key="1">
    <source>
        <dbReference type="PROSITE-ProRule" id="PRU00276"/>
    </source>
</evidence>
<keyword evidence="1" id="KW-1015">Disulfide bond</keyword>
<comment type="caution">
    <text evidence="1">Lacks conserved residue(s) required for the propagation of feature annotation.</text>
</comment>
<dbReference type="AlphaFoldDB" id="A0AAV7IQQ3"/>
<feature type="binding site" evidence="1">
    <location>
        <position position="384"/>
    </location>
    <ligand>
        <name>Zn(2+)</name>
        <dbReference type="ChEBI" id="CHEBI:29105"/>
        <note>catalytic</note>
    </ligand>
</feature>
<evidence type="ECO:0000313" key="5">
    <source>
        <dbReference type="Proteomes" id="UP000826195"/>
    </source>
</evidence>
<evidence type="ECO:0000256" key="2">
    <source>
        <dbReference type="SAM" id="SignalP"/>
    </source>
</evidence>
<feature type="chain" id="PRO_5043978374" description="Peptidase M12B domain-containing protein" evidence="2">
    <location>
        <begin position="22"/>
        <end position="423"/>
    </location>
</feature>
<dbReference type="PROSITE" id="PS50215">
    <property type="entry name" value="ADAM_MEPRO"/>
    <property type="match status" value="1"/>
</dbReference>
<feature type="binding site" evidence="1">
    <location>
        <position position="374"/>
    </location>
    <ligand>
        <name>Zn(2+)</name>
        <dbReference type="ChEBI" id="CHEBI:29105"/>
        <note>catalytic</note>
    </ligand>
</feature>
<feature type="disulfide bond" evidence="1">
    <location>
        <begin position="389"/>
        <end position="413"/>
    </location>
</feature>
<evidence type="ECO:0000313" key="4">
    <source>
        <dbReference type="EMBL" id="KAH0557365.1"/>
    </source>
</evidence>
<dbReference type="PANTHER" id="PTHR11905:SF249">
    <property type="entry name" value="SOL NARAE, ISOFORM C"/>
    <property type="match status" value="1"/>
</dbReference>
<dbReference type="Gene3D" id="3.40.390.10">
    <property type="entry name" value="Collagenase (Catalytic Domain)"/>
    <property type="match status" value="1"/>
</dbReference>
<dbReference type="EMBL" id="JAHXZJ010000747">
    <property type="protein sequence ID" value="KAH0557365.1"/>
    <property type="molecule type" value="Genomic_DNA"/>
</dbReference>
<keyword evidence="1" id="KW-0479">Metal-binding</keyword>
<feature type="signal peptide" evidence="2">
    <location>
        <begin position="1"/>
        <end position="21"/>
    </location>
</feature>
<feature type="binding site" evidence="1">
    <location>
        <position position="378"/>
    </location>
    <ligand>
        <name>Zn(2+)</name>
        <dbReference type="ChEBI" id="CHEBI:29105"/>
        <note>catalytic</note>
    </ligand>
</feature>
<comment type="caution">
    <text evidence="4">The sequence shown here is derived from an EMBL/GenBank/DDBJ whole genome shotgun (WGS) entry which is preliminary data.</text>
</comment>
<feature type="domain" description="Peptidase M12B" evidence="3">
    <location>
        <begin position="210"/>
        <end position="423"/>
    </location>
</feature>
<name>A0AAV7IQQ3_COTGL</name>
<accession>A0AAV7IQQ3</accession>
<sequence>MFGLKVIFIWLLVSKFSFVYPAQIRFNSSECDGERVKDADCEKGEIRFSSRHKRSTTDKFSISLVAFGKEINLLLTEREGAFFSSAMPVYRLFRAADVTYRIDGNNDMDEFVNTKTFEEASHSASVTIEILPDGAGKIKGGFIGSESLLFIWNPQNQVYQFYKFNDGRTTEEYFLNENYLTSHADNSLEYLPYPYNYYQNLQKSRIPKIIYPKVLVVVDYQLLINIGEDKIMMYVLHRWNLIDMVYRGLRSPQFKFNIAGIVISTGPDSLKYLSDSSYYVNNVKNVDINASLNLFKRWLFHHNHIIPINSYDLGITMISKQTIPSYYSESGTISVNGEAFKGTACVTDYGRQEVLKVGVVSDAGIYMYIITAAHEVGHLFGADHDDDICTGPGNYIMAASSQHTNLHLEWSQCTIQAFKNFLR</sequence>
<gene>
    <name evidence="4" type="ORF">KQX54_004676</name>
</gene>
<dbReference type="InterPro" id="IPR024079">
    <property type="entry name" value="MetalloPept_cat_dom_sf"/>
</dbReference>
<protein>
    <recommendedName>
        <fullName evidence="3">Peptidase M12B domain-containing protein</fullName>
    </recommendedName>
</protein>
<dbReference type="InterPro" id="IPR001590">
    <property type="entry name" value="Peptidase_M12B"/>
</dbReference>
<dbReference type="Proteomes" id="UP000826195">
    <property type="component" value="Unassembled WGS sequence"/>
</dbReference>
<keyword evidence="1" id="KW-0862">Zinc</keyword>
<organism evidence="4 5">
    <name type="scientific">Cotesia glomerata</name>
    <name type="common">Lepidopteran parasitic wasp</name>
    <name type="synonym">Apanteles glomeratus</name>
    <dbReference type="NCBI Taxonomy" id="32391"/>
    <lineage>
        <taxon>Eukaryota</taxon>
        <taxon>Metazoa</taxon>
        <taxon>Ecdysozoa</taxon>
        <taxon>Arthropoda</taxon>
        <taxon>Hexapoda</taxon>
        <taxon>Insecta</taxon>
        <taxon>Pterygota</taxon>
        <taxon>Neoptera</taxon>
        <taxon>Endopterygota</taxon>
        <taxon>Hymenoptera</taxon>
        <taxon>Apocrita</taxon>
        <taxon>Ichneumonoidea</taxon>
        <taxon>Braconidae</taxon>
        <taxon>Microgastrinae</taxon>
        <taxon>Cotesia</taxon>
    </lineage>
</organism>
<dbReference type="Pfam" id="PF13688">
    <property type="entry name" value="Reprolysin_5"/>
    <property type="match status" value="1"/>
</dbReference>
<dbReference type="SUPFAM" id="SSF55486">
    <property type="entry name" value="Metalloproteases ('zincins'), catalytic domain"/>
    <property type="match status" value="1"/>
</dbReference>
<evidence type="ECO:0000259" key="3">
    <source>
        <dbReference type="PROSITE" id="PS50215"/>
    </source>
</evidence>
<reference evidence="4 5" key="1">
    <citation type="journal article" date="2021" name="J. Hered.">
        <title>A chromosome-level genome assembly of the parasitoid wasp, Cotesia glomerata (Hymenoptera: Braconidae).</title>
        <authorList>
            <person name="Pinto B.J."/>
            <person name="Weis J.J."/>
            <person name="Gamble T."/>
            <person name="Ode P.J."/>
            <person name="Paul R."/>
            <person name="Zaspel J.M."/>
        </authorList>
    </citation>
    <scope>NUCLEOTIDE SEQUENCE [LARGE SCALE GENOMIC DNA]</scope>
    <source>
        <strain evidence="4">CgM1</strain>
    </source>
</reference>
<keyword evidence="5" id="KW-1185">Reference proteome</keyword>